<dbReference type="PANTHER" id="PTHR12558:SF13">
    <property type="entry name" value="CELL DIVISION CYCLE PROTEIN 27 HOMOLOG"/>
    <property type="match status" value="1"/>
</dbReference>
<dbReference type="RefSeq" id="WP_035377838.1">
    <property type="nucleotide sequence ID" value="NZ_AZQP01000004.1"/>
</dbReference>
<dbReference type="Proteomes" id="UP000019681">
    <property type="component" value="Unassembled WGS sequence"/>
</dbReference>
<dbReference type="EMBL" id="AZQP01000004">
    <property type="protein sequence ID" value="EYE89502.1"/>
    <property type="molecule type" value="Genomic_DNA"/>
</dbReference>
<reference evidence="2 3" key="1">
    <citation type="journal article" date="2014" name="Genome Announc.">
        <title>Draft Genome Sequence of Fervidicella metallireducens Strain AeBT, an Iron-Reducing Thermoanaerobe from the Great Artesian Basin.</title>
        <authorList>
            <person name="Patel B.K."/>
        </authorList>
    </citation>
    <scope>NUCLEOTIDE SEQUENCE [LARGE SCALE GENOMIC DNA]</scope>
    <source>
        <strain evidence="2 3">AeB</strain>
    </source>
</reference>
<dbReference type="PROSITE" id="PS50293">
    <property type="entry name" value="TPR_REGION"/>
    <property type="match status" value="1"/>
</dbReference>
<protein>
    <submittedName>
        <fullName evidence="2">Uncharacterized protein</fullName>
    </submittedName>
</protein>
<dbReference type="Pfam" id="PF14559">
    <property type="entry name" value="TPR_19"/>
    <property type="match status" value="1"/>
</dbReference>
<dbReference type="PROSITE" id="PS50005">
    <property type="entry name" value="TPR"/>
    <property type="match status" value="2"/>
</dbReference>
<feature type="repeat" description="TPR" evidence="1">
    <location>
        <begin position="277"/>
        <end position="310"/>
    </location>
</feature>
<dbReference type="Pfam" id="PF13432">
    <property type="entry name" value="TPR_16"/>
    <property type="match status" value="1"/>
</dbReference>
<name>A0A017RXV9_9CLOT</name>
<comment type="caution">
    <text evidence="2">The sequence shown here is derived from an EMBL/GenBank/DDBJ whole genome shotgun (WGS) entry which is preliminary data.</text>
</comment>
<dbReference type="SUPFAM" id="SSF48452">
    <property type="entry name" value="TPR-like"/>
    <property type="match status" value="1"/>
</dbReference>
<dbReference type="SMART" id="SM00028">
    <property type="entry name" value="TPR"/>
    <property type="match status" value="3"/>
</dbReference>
<evidence type="ECO:0000256" key="1">
    <source>
        <dbReference type="PROSITE-ProRule" id="PRU00339"/>
    </source>
</evidence>
<accession>A0A017RXV9</accession>
<dbReference type="PANTHER" id="PTHR12558">
    <property type="entry name" value="CELL DIVISION CYCLE 16,23,27"/>
    <property type="match status" value="1"/>
</dbReference>
<dbReference type="STRING" id="1403537.Q428_02525"/>
<sequence length="358" mass="41275">MDFQSYLKTEIEKSVFIEISKDLTLNIKGNPILKRGDYPLLPEDIVTFAKEGIENLPTLAIIKGMLYMIACDPDFKYSKDYKNILSLIEGIENYIIMEIEKNKETNTKKAVILATALIKINPKKEFQYNRILLIMKLYDKTNLQFLEDEIVASLERLKEDFPKYSVADFHLGEYYLNKDMDKAKIYLRRCLEDPATSEEASILLEKIKNVEEYDKAVDLVKEGQGLEALKILIPYIEDNPERLDAQYYAAVAYRQIENHHKALMYLNELLTIGGERLEVYSEIALNLAALGDFEGALVYFKKALKIMPDDAGIICNIGVCHLNLGEIEEARRAFELSTRLNPKDEIPKIWLERLKNLI</sequence>
<dbReference type="InterPro" id="IPR011990">
    <property type="entry name" value="TPR-like_helical_dom_sf"/>
</dbReference>
<proteinExistence type="predicted"/>
<organism evidence="2 3">
    <name type="scientific">Fervidicella metallireducens AeB</name>
    <dbReference type="NCBI Taxonomy" id="1403537"/>
    <lineage>
        <taxon>Bacteria</taxon>
        <taxon>Bacillati</taxon>
        <taxon>Bacillota</taxon>
        <taxon>Clostridia</taxon>
        <taxon>Eubacteriales</taxon>
        <taxon>Clostridiaceae</taxon>
        <taxon>Fervidicella</taxon>
    </lineage>
</organism>
<evidence type="ECO:0000313" key="2">
    <source>
        <dbReference type="EMBL" id="EYE89502.1"/>
    </source>
</evidence>
<dbReference type="AlphaFoldDB" id="A0A017RXV9"/>
<dbReference type="InterPro" id="IPR019734">
    <property type="entry name" value="TPR_rpt"/>
</dbReference>
<dbReference type="OrthoDB" id="358807at2"/>
<gene>
    <name evidence="2" type="ORF">Q428_02525</name>
</gene>
<dbReference type="Gene3D" id="1.25.40.10">
    <property type="entry name" value="Tetratricopeptide repeat domain"/>
    <property type="match status" value="1"/>
</dbReference>
<keyword evidence="3" id="KW-1185">Reference proteome</keyword>
<feature type="repeat" description="TPR" evidence="1">
    <location>
        <begin position="311"/>
        <end position="344"/>
    </location>
</feature>
<keyword evidence="1" id="KW-0802">TPR repeat</keyword>
<evidence type="ECO:0000313" key="3">
    <source>
        <dbReference type="Proteomes" id="UP000019681"/>
    </source>
</evidence>